<evidence type="ECO:0000313" key="1">
    <source>
        <dbReference type="EMBL" id="THU76670.1"/>
    </source>
</evidence>
<keyword evidence="2" id="KW-1185">Reference proteome</keyword>
<accession>A0A4S8KM97</accession>
<dbReference type="EMBL" id="ML180768">
    <property type="protein sequence ID" value="THU76670.1"/>
    <property type="molecule type" value="Genomic_DNA"/>
</dbReference>
<evidence type="ECO:0000313" key="2">
    <source>
        <dbReference type="Proteomes" id="UP000297245"/>
    </source>
</evidence>
<reference evidence="1 2" key="1">
    <citation type="journal article" date="2019" name="Nat. Ecol. Evol.">
        <title>Megaphylogeny resolves global patterns of mushroom evolution.</title>
        <authorList>
            <person name="Varga T."/>
            <person name="Krizsan K."/>
            <person name="Foldi C."/>
            <person name="Dima B."/>
            <person name="Sanchez-Garcia M."/>
            <person name="Sanchez-Ramirez S."/>
            <person name="Szollosi G.J."/>
            <person name="Szarkandi J.G."/>
            <person name="Papp V."/>
            <person name="Albert L."/>
            <person name="Andreopoulos W."/>
            <person name="Angelini C."/>
            <person name="Antonin V."/>
            <person name="Barry K.W."/>
            <person name="Bougher N.L."/>
            <person name="Buchanan P."/>
            <person name="Buyck B."/>
            <person name="Bense V."/>
            <person name="Catcheside P."/>
            <person name="Chovatia M."/>
            <person name="Cooper J."/>
            <person name="Damon W."/>
            <person name="Desjardin D."/>
            <person name="Finy P."/>
            <person name="Geml J."/>
            <person name="Haridas S."/>
            <person name="Hughes K."/>
            <person name="Justo A."/>
            <person name="Karasinski D."/>
            <person name="Kautmanova I."/>
            <person name="Kiss B."/>
            <person name="Kocsube S."/>
            <person name="Kotiranta H."/>
            <person name="LaButti K.M."/>
            <person name="Lechner B.E."/>
            <person name="Liimatainen K."/>
            <person name="Lipzen A."/>
            <person name="Lukacs Z."/>
            <person name="Mihaltcheva S."/>
            <person name="Morgado L.N."/>
            <person name="Niskanen T."/>
            <person name="Noordeloos M.E."/>
            <person name="Ohm R.A."/>
            <person name="Ortiz-Santana B."/>
            <person name="Ovrebo C."/>
            <person name="Racz N."/>
            <person name="Riley R."/>
            <person name="Savchenko A."/>
            <person name="Shiryaev A."/>
            <person name="Soop K."/>
            <person name="Spirin V."/>
            <person name="Szebenyi C."/>
            <person name="Tomsovsky M."/>
            <person name="Tulloss R.E."/>
            <person name="Uehling J."/>
            <person name="Grigoriev I.V."/>
            <person name="Vagvolgyi C."/>
            <person name="Papp T."/>
            <person name="Martin F.M."/>
            <person name="Miettinen O."/>
            <person name="Hibbett D.S."/>
            <person name="Nagy L.G."/>
        </authorList>
    </citation>
    <scope>NUCLEOTIDE SEQUENCE [LARGE SCALE GENOMIC DNA]</scope>
    <source>
        <strain evidence="1 2">CBS 962.96</strain>
    </source>
</reference>
<sequence>MLYPRKFGYPLWTPEPNEFAPLEYRLEGVRVGDVGFITSSGDFEFLHNTTWSSDHPIYEGWRKLPDDFQSFELNPTYYSHHTNGITTNQCIGSIGTRVYGGEAYFRAQHPHVGLHLSSQLAEGAVLLLPRGASKTDYIGTKPLRDWAMKHAKSWYHHLQNHYTDVWNGSLYLITGFHKTNCY</sequence>
<dbReference type="OrthoDB" id="3070764at2759"/>
<dbReference type="AlphaFoldDB" id="A0A4S8KM97"/>
<protein>
    <submittedName>
        <fullName evidence="1">Uncharacterized protein</fullName>
    </submittedName>
</protein>
<feature type="non-terminal residue" evidence="1">
    <location>
        <position position="182"/>
    </location>
</feature>
<dbReference type="Proteomes" id="UP000297245">
    <property type="component" value="Unassembled WGS sequence"/>
</dbReference>
<organism evidence="1 2">
    <name type="scientific">Dendrothele bispora (strain CBS 962.96)</name>
    <dbReference type="NCBI Taxonomy" id="1314807"/>
    <lineage>
        <taxon>Eukaryota</taxon>
        <taxon>Fungi</taxon>
        <taxon>Dikarya</taxon>
        <taxon>Basidiomycota</taxon>
        <taxon>Agaricomycotina</taxon>
        <taxon>Agaricomycetes</taxon>
        <taxon>Agaricomycetidae</taxon>
        <taxon>Agaricales</taxon>
        <taxon>Agaricales incertae sedis</taxon>
        <taxon>Dendrothele</taxon>
    </lineage>
</organism>
<gene>
    <name evidence="1" type="ORF">K435DRAFT_739112</name>
</gene>
<proteinExistence type="predicted"/>
<name>A0A4S8KM97_DENBC</name>